<evidence type="ECO:0000313" key="13">
    <source>
        <dbReference type="Proteomes" id="UP001301216"/>
    </source>
</evidence>
<evidence type="ECO:0000256" key="2">
    <source>
        <dbReference type="ARBA" id="ARBA00012282"/>
    </source>
</evidence>
<keyword evidence="5 10" id="KW-0812">Transmembrane</keyword>
<keyword evidence="3" id="KW-1003">Cell membrane</keyword>
<gene>
    <name evidence="12" type="ORF">OPR82_18990</name>
</gene>
<dbReference type="Gene3D" id="3.20.20.450">
    <property type="entry name" value="EAL domain"/>
    <property type="match status" value="1"/>
</dbReference>
<keyword evidence="8 10" id="KW-0472">Membrane</keyword>
<name>A0ABT3QT70_9HYPH</name>
<dbReference type="CDD" id="cd01948">
    <property type="entry name" value="EAL"/>
    <property type="match status" value="1"/>
</dbReference>
<feature type="transmembrane region" description="Helical" evidence="10">
    <location>
        <begin position="237"/>
        <end position="259"/>
    </location>
</feature>
<evidence type="ECO:0000256" key="7">
    <source>
        <dbReference type="ARBA" id="ARBA00022989"/>
    </source>
</evidence>
<dbReference type="InterPro" id="IPR001633">
    <property type="entry name" value="EAL_dom"/>
</dbReference>
<reference evidence="12 13" key="1">
    <citation type="submission" date="2022-11" db="EMBL/GenBank/DDBJ databases">
        <title>Brucella sp. YY2X, whole genome shotgun sequencing project.</title>
        <authorList>
            <person name="Yang Y."/>
        </authorList>
    </citation>
    <scope>NUCLEOTIDE SEQUENCE [LARGE SCALE GENOMIC DNA]</scope>
    <source>
        <strain evidence="12 13">YY2X</strain>
    </source>
</reference>
<keyword evidence="13" id="KW-1185">Reference proteome</keyword>
<dbReference type="Pfam" id="PF00563">
    <property type="entry name" value="EAL"/>
    <property type="match status" value="1"/>
</dbReference>
<dbReference type="SMART" id="SM00052">
    <property type="entry name" value="EAL"/>
    <property type="match status" value="1"/>
</dbReference>
<sequence>MLSIRNGNDRLFIALAAILGILITLMLGQIELVRLSYARLNDYRDNVLSNAVDVAHDGRNTLALINSSDREPCSDEDLTEIRRLAFKAPFLRDVGRVENNRIICTALWGRFSPPEVLPQPDRVVDNGHHLWANASNIGKHSGNVDMVARGSAIVFTSPIAFALHEKADANLSAHVISRDGHYIYRSFGDVSHLQTDMPHQLAWYDLRSRRLVSRCDDDFDICVIASLTGVSVLQQPVGVLLAIAGFGALVGGGGGLAAVRWRRGYASLPQQIKRSIATERMSVVYQPLVRLHDEKVIGAEVLARLLDDLHNSISPDVFIPIAEKLGIIGDVTRLIIRNALKEMQPFLKNNGNFYLSINVSAEDVLDTELRVFLENEVKRHGLSPCQIILEVTERSTAHHSHLIEKMKSFRESGYEFFIDDFGTGYSNLAYLAKLPISGIKIDKMFTQAIGTEAVSAEIVENICSIARRLDLKIVVEGIEKPEQAAYVLKLHPDAVGQGWLFGRPVPIANFSLKRGKEC</sequence>
<evidence type="ECO:0000313" key="12">
    <source>
        <dbReference type="EMBL" id="MCX2698809.1"/>
    </source>
</evidence>
<dbReference type="PROSITE" id="PS50883">
    <property type="entry name" value="EAL"/>
    <property type="match status" value="1"/>
</dbReference>
<keyword evidence="7 10" id="KW-1133">Transmembrane helix</keyword>
<evidence type="ECO:0000256" key="6">
    <source>
        <dbReference type="ARBA" id="ARBA00022801"/>
    </source>
</evidence>
<evidence type="ECO:0000256" key="5">
    <source>
        <dbReference type="ARBA" id="ARBA00022692"/>
    </source>
</evidence>
<evidence type="ECO:0000256" key="3">
    <source>
        <dbReference type="ARBA" id="ARBA00022475"/>
    </source>
</evidence>
<keyword evidence="4" id="KW-0973">c-di-GMP</keyword>
<keyword evidence="6" id="KW-0378">Hydrolase</keyword>
<dbReference type="PANTHER" id="PTHR33121:SF79">
    <property type="entry name" value="CYCLIC DI-GMP PHOSPHODIESTERASE PDED-RELATED"/>
    <property type="match status" value="1"/>
</dbReference>
<evidence type="ECO:0000256" key="4">
    <source>
        <dbReference type="ARBA" id="ARBA00022636"/>
    </source>
</evidence>
<feature type="transmembrane region" description="Helical" evidence="10">
    <location>
        <begin position="12"/>
        <end position="30"/>
    </location>
</feature>
<organism evidence="12 13">
    <name type="scientific">Ochrobactrum chromiisoli</name>
    <dbReference type="NCBI Taxonomy" id="2993941"/>
    <lineage>
        <taxon>Bacteria</taxon>
        <taxon>Pseudomonadati</taxon>
        <taxon>Pseudomonadota</taxon>
        <taxon>Alphaproteobacteria</taxon>
        <taxon>Hyphomicrobiales</taxon>
        <taxon>Brucellaceae</taxon>
        <taxon>Brucella/Ochrobactrum group</taxon>
        <taxon>Ochrobactrum</taxon>
    </lineage>
</organism>
<dbReference type="RefSeq" id="WP_265986457.1">
    <property type="nucleotide sequence ID" value="NZ_JAPHAV010000014.1"/>
</dbReference>
<dbReference type="PANTHER" id="PTHR33121">
    <property type="entry name" value="CYCLIC DI-GMP PHOSPHODIESTERASE PDEF"/>
    <property type="match status" value="1"/>
</dbReference>
<dbReference type="EC" id="3.1.4.52" evidence="2"/>
<evidence type="ECO:0000256" key="9">
    <source>
        <dbReference type="ARBA" id="ARBA00034290"/>
    </source>
</evidence>
<comment type="catalytic activity">
    <reaction evidence="9">
        <text>3',3'-c-di-GMP + H2O = 5'-phosphoguanylyl(3'-&gt;5')guanosine + H(+)</text>
        <dbReference type="Rhea" id="RHEA:24902"/>
        <dbReference type="ChEBI" id="CHEBI:15377"/>
        <dbReference type="ChEBI" id="CHEBI:15378"/>
        <dbReference type="ChEBI" id="CHEBI:58754"/>
        <dbReference type="ChEBI" id="CHEBI:58805"/>
        <dbReference type="EC" id="3.1.4.52"/>
    </reaction>
</comment>
<dbReference type="EMBL" id="JAPHAV010000014">
    <property type="protein sequence ID" value="MCX2698809.1"/>
    <property type="molecule type" value="Genomic_DNA"/>
</dbReference>
<feature type="domain" description="EAL" evidence="11">
    <location>
        <begin position="265"/>
        <end position="518"/>
    </location>
</feature>
<evidence type="ECO:0000256" key="10">
    <source>
        <dbReference type="SAM" id="Phobius"/>
    </source>
</evidence>
<comment type="caution">
    <text evidence="12">The sequence shown here is derived from an EMBL/GenBank/DDBJ whole genome shotgun (WGS) entry which is preliminary data.</text>
</comment>
<dbReference type="InterPro" id="IPR035919">
    <property type="entry name" value="EAL_sf"/>
</dbReference>
<dbReference type="Proteomes" id="UP001301216">
    <property type="component" value="Unassembled WGS sequence"/>
</dbReference>
<evidence type="ECO:0000256" key="1">
    <source>
        <dbReference type="ARBA" id="ARBA00004651"/>
    </source>
</evidence>
<accession>A0ABT3QT70</accession>
<dbReference type="Pfam" id="PF12792">
    <property type="entry name" value="CSS-motif"/>
    <property type="match status" value="1"/>
</dbReference>
<dbReference type="InterPro" id="IPR050706">
    <property type="entry name" value="Cyclic-di-GMP_PDE-like"/>
</dbReference>
<evidence type="ECO:0000259" key="11">
    <source>
        <dbReference type="PROSITE" id="PS50883"/>
    </source>
</evidence>
<comment type="subcellular location">
    <subcellularLocation>
        <location evidence="1">Cell membrane</location>
        <topology evidence="1">Multi-pass membrane protein</topology>
    </subcellularLocation>
</comment>
<protein>
    <recommendedName>
        <fullName evidence="2">cyclic-guanylate-specific phosphodiesterase</fullName>
        <ecNumber evidence="2">3.1.4.52</ecNumber>
    </recommendedName>
</protein>
<dbReference type="SUPFAM" id="SSF141868">
    <property type="entry name" value="EAL domain-like"/>
    <property type="match status" value="1"/>
</dbReference>
<proteinExistence type="predicted"/>
<evidence type="ECO:0000256" key="8">
    <source>
        <dbReference type="ARBA" id="ARBA00023136"/>
    </source>
</evidence>
<dbReference type="InterPro" id="IPR024744">
    <property type="entry name" value="CSS-motif_dom"/>
</dbReference>